<dbReference type="PANTHER" id="PTHR33048">
    <property type="entry name" value="PTH11-LIKE INTEGRAL MEMBRANE PROTEIN (AFU_ORTHOLOGUE AFUA_5G11245)"/>
    <property type="match status" value="1"/>
</dbReference>
<dbReference type="PANTHER" id="PTHR33048:SF146">
    <property type="entry name" value="INTEGRAL MEMBRANE PROTEIN"/>
    <property type="match status" value="1"/>
</dbReference>
<feature type="domain" description="Rhodopsin" evidence="8">
    <location>
        <begin position="5"/>
        <end position="263"/>
    </location>
</feature>
<keyword evidence="10" id="KW-1185">Reference proteome</keyword>
<feature type="compositionally biased region" description="Basic and acidic residues" evidence="6">
    <location>
        <begin position="331"/>
        <end position="346"/>
    </location>
</feature>
<evidence type="ECO:0000256" key="7">
    <source>
        <dbReference type="SAM" id="Phobius"/>
    </source>
</evidence>
<evidence type="ECO:0000313" key="9">
    <source>
        <dbReference type="EMBL" id="CAF9916152.1"/>
    </source>
</evidence>
<evidence type="ECO:0000313" key="10">
    <source>
        <dbReference type="Proteomes" id="UP000664203"/>
    </source>
</evidence>
<evidence type="ECO:0000256" key="4">
    <source>
        <dbReference type="ARBA" id="ARBA00023136"/>
    </source>
</evidence>
<comment type="subcellular location">
    <subcellularLocation>
        <location evidence="1">Membrane</location>
        <topology evidence="1">Multi-pass membrane protein</topology>
    </subcellularLocation>
</comment>
<evidence type="ECO:0000256" key="2">
    <source>
        <dbReference type="ARBA" id="ARBA00022692"/>
    </source>
</evidence>
<keyword evidence="2 7" id="KW-0812">Transmembrane</keyword>
<dbReference type="InterPro" id="IPR049326">
    <property type="entry name" value="Rhodopsin_dom_fungi"/>
</dbReference>
<sequence length="350" mass="39035">MFTVARFYARLLEPGAGWDDWTMLIALVSLLQSLLVKVSLPVEPQFLEYAATSILSRAVHFGLGSHQETLSPESARQALEFLWIYQPVQVTSTIIARISVAIFVIRLFPTKKAMKRFLIALTTFNAAVGIVGFTLIFTQCSPPQKLWNDKVEGHCINSDIQRDMAMFKASISAFSDLATAVWPITIVWTLQMRLQRKVFLGTLFALTLVAMVCCVVEVVYLTAQTVRIDETYVAAASAIWTCTTVNVLIIVGSMPTLPPLFRKFSGSKYSRGSSGNRWPTQKRYTHPLEDTTIDVYPLRERDTFTNITAIGTGEGLEEHAIGGANTARFSGDGRNKREGIQKTTEFDVKY</sequence>
<dbReference type="GO" id="GO:0016020">
    <property type="term" value="C:membrane"/>
    <property type="evidence" value="ECO:0007669"/>
    <property type="project" value="UniProtKB-SubCell"/>
</dbReference>
<accession>A0A8H3F0P2</accession>
<evidence type="ECO:0000256" key="1">
    <source>
        <dbReference type="ARBA" id="ARBA00004141"/>
    </source>
</evidence>
<feature type="transmembrane region" description="Helical" evidence="7">
    <location>
        <begin position="117"/>
        <end position="137"/>
    </location>
</feature>
<evidence type="ECO:0000256" key="5">
    <source>
        <dbReference type="ARBA" id="ARBA00038359"/>
    </source>
</evidence>
<feature type="transmembrane region" description="Helical" evidence="7">
    <location>
        <begin position="83"/>
        <end position="105"/>
    </location>
</feature>
<evidence type="ECO:0000256" key="3">
    <source>
        <dbReference type="ARBA" id="ARBA00022989"/>
    </source>
</evidence>
<reference evidence="9" key="1">
    <citation type="submission" date="2021-03" db="EMBL/GenBank/DDBJ databases">
        <authorList>
            <person name="Tagirdzhanova G."/>
        </authorList>
    </citation>
    <scope>NUCLEOTIDE SEQUENCE</scope>
</reference>
<comment type="similarity">
    <text evidence="5">Belongs to the SAT4 family.</text>
</comment>
<dbReference type="AlphaFoldDB" id="A0A8H3F0P2"/>
<gene>
    <name evidence="9" type="ORF">ALECFALPRED_010535</name>
</gene>
<dbReference type="OrthoDB" id="3934549at2759"/>
<protein>
    <recommendedName>
        <fullName evidence="8">Rhodopsin domain-containing protein</fullName>
    </recommendedName>
</protein>
<name>A0A8H3F0P2_9LECA</name>
<keyword evidence="3 7" id="KW-1133">Transmembrane helix</keyword>
<dbReference type="EMBL" id="CAJPDR010000088">
    <property type="protein sequence ID" value="CAF9916152.1"/>
    <property type="molecule type" value="Genomic_DNA"/>
</dbReference>
<keyword evidence="4 7" id="KW-0472">Membrane</keyword>
<evidence type="ECO:0000256" key="6">
    <source>
        <dbReference type="SAM" id="MobiDB-lite"/>
    </source>
</evidence>
<organism evidence="9 10">
    <name type="scientific">Alectoria fallacina</name>
    <dbReference type="NCBI Taxonomy" id="1903189"/>
    <lineage>
        <taxon>Eukaryota</taxon>
        <taxon>Fungi</taxon>
        <taxon>Dikarya</taxon>
        <taxon>Ascomycota</taxon>
        <taxon>Pezizomycotina</taxon>
        <taxon>Lecanoromycetes</taxon>
        <taxon>OSLEUM clade</taxon>
        <taxon>Lecanoromycetidae</taxon>
        <taxon>Lecanorales</taxon>
        <taxon>Lecanorineae</taxon>
        <taxon>Parmeliaceae</taxon>
        <taxon>Alectoria</taxon>
    </lineage>
</organism>
<feature type="transmembrane region" description="Helical" evidence="7">
    <location>
        <begin position="232"/>
        <end position="254"/>
    </location>
</feature>
<evidence type="ECO:0000259" key="8">
    <source>
        <dbReference type="Pfam" id="PF20684"/>
    </source>
</evidence>
<dbReference type="Proteomes" id="UP000664203">
    <property type="component" value="Unassembled WGS sequence"/>
</dbReference>
<feature type="region of interest" description="Disordered" evidence="6">
    <location>
        <begin position="325"/>
        <end position="346"/>
    </location>
</feature>
<comment type="caution">
    <text evidence="9">The sequence shown here is derived from an EMBL/GenBank/DDBJ whole genome shotgun (WGS) entry which is preliminary data.</text>
</comment>
<proteinExistence type="inferred from homology"/>
<dbReference type="InterPro" id="IPR052337">
    <property type="entry name" value="SAT4-like"/>
</dbReference>
<feature type="transmembrane region" description="Helical" evidence="7">
    <location>
        <begin position="198"/>
        <end position="220"/>
    </location>
</feature>
<dbReference type="Pfam" id="PF20684">
    <property type="entry name" value="Fung_rhodopsin"/>
    <property type="match status" value="1"/>
</dbReference>